<sequence length="412" mass="46825">MDEWAQRRRRTALSIEEGIYKGSYGVWTDGEAMRAEDENLLAACSEPFAMNLKRQTQSSKLLSLPTELQTEILHSVDRSDFKALLQTCVALRAALTPLILEHVIISGNSPRLQRVVDTLEATISKSKEVANIIRHLQFPDDETNSNILLRLLPFTTRIKSLHYGYVVHEGPADNDVIDAHRLSRVLAPVRHTLTNLKITYVLDLNECDAGGHPCVEGWLCLKDVLALKELETTFTILFGPSKEGNRLHYELPENAQGAPRLADILPPRLVELRILSDPWEYDPAGWTTEQRVEVLSEYVCDKNWEQFTPYLRLLSYNMDSWRDVNPMDKEIVAAENALAERVRKNGLEWVLELPSMPQTTNLFFDAQDRHAELDKRRRALDPQDRNTYSPTSTMSPTSVSSPITPTSPAFYT</sequence>
<evidence type="ECO:0008006" key="4">
    <source>
        <dbReference type="Google" id="ProtNLM"/>
    </source>
</evidence>
<reference evidence="2 3" key="1">
    <citation type="submission" date="2024-02" db="EMBL/GenBank/DDBJ databases">
        <title>De novo assembly and annotation of 12 fungi associated with fruit tree decline syndrome in Ontario, Canada.</title>
        <authorList>
            <person name="Sulman M."/>
            <person name="Ellouze W."/>
            <person name="Ilyukhin E."/>
        </authorList>
    </citation>
    <scope>NUCLEOTIDE SEQUENCE [LARGE SCALE GENOMIC DNA]</scope>
    <source>
        <strain evidence="2 3">M42-189</strain>
    </source>
</reference>
<name>A0ABR3S1Q1_9PLEO</name>
<keyword evidence="3" id="KW-1185">Reference proteome</keyword>
<gene>
    <name evidence="2" type="ORF">SLS60_002260</name>
</gene>
<organism evidence="2 3">
    <name type="scientific">Paraconiothyrium brasiliense</name>
    <dbReference type="NCBI Taxonomy" id="300254"/>
    <lineage>
        <taxon>Eukaryota</taxon>
        <taxon>Fungi</taxon>
        <taxon>Dikarya</taxon>
        <taxon>Ascomycota</taxon>
        <taxon>Pezizomycotina</taxon>
        <taxon>Dothideomycetes</taxon>
        <taxon>Pleosporomycetidae</taxon>
        <taxon>Pleosporales</taxon>
        <taxon>Massarineae</taxon>
        <taxon>Didymosphaeriaceae</taxon>
        <taxon>Paraconiothyrium</taxon>
    </lineage>
</organism>
<feature type="compositionally biased region" description="Low complexity" evidence="1">
    <location>
        <begin position="389"/>
        <end position="412"/>
    </location>
</feature>
<evidence type="ECO:0000313" key="2">
    <source>
        <dbReference type="EMBL" id="KAL1610590.1"/>
    </source>
</evidence>
<feature type="compositionally biased region" description="Basic and acidic residues" evidence="1">
    <location>
        <begin position="375"/>
        <end position="384"/>
    </location>
</feature>
<protein>
    <recommendedName>
        <fullName evidence="4">F-box domain-containing protein</fullName>
    </recommendedName>
</protein>
<dbReference type="EMBL" id="JAKJXO020000002">
    <property type="protein sequence ID" value="KAL1610590.1"/>
    <property type="molecule type" value="Genomic_DNA"/>
</dbReference>
<proteinExistence type="predicted"/>
<feature type="region of interest" description="Disordered" evidence="1">
    <location>
        <begin position="375"/>
        <end position="412"/>
    </location>
</feature>
<dbReference type="Proteomes" id="UP001521785">
    <property type="component" value="Unassembled WGS sequence"/>
</dbReference>
<accession>A0ABR3S1Q1</accession>
<evidence type="ECO:0000313" key="3">
    <source>
        <dbReference type="Proteomes" id="UP001521785"/>
    </source>
</evidence>
<evidence type="ECO:0000256" key="1">
    <source>
        <dbReference type="SAM" id="MobiDB-lite"/>
    </source>
</evidence>
<comment type="caution">
    <text evidence="2">The sequence shown here is derived from an EMBL/GenBank/DDBJ whole genome shotgun (WGS) entry which is preliminary data.</text>
</comment>